<name>A0A0F3RPK8_ORITS</name>
<organism evidence="1 2">
    <name type="scientific">Orientia tsutsugamushi str. UT144</name>
    <dbReference type="NCBI Taxonomy" id="1441384"/>
    <lineage>
        <taxon>Bacteria</taxon>
        <taxon>Pseudomonadati</taxon>
        <taxon>Pseudomonadota</taxon>
        <taxon>Alphaproteobacteria</taxon>
        <taxon>Rickettsiales</taxon>
        <taxon>Rickettsiaceae</taxon>
        <taxon>Rickettsieae</taxon>
        <taxon>Orientia</taxon>
    </lineage>
</organism>
<protein>
    <submittedName>
        <fullName evidence="1">Dienelactone hydrolase family domain protein</fullName>
        <ecNumber evidence="1">3.1.1.-</ecNumber>
    </submittedName>
</protein>
<accession>A0A0F3RPK8</accession>
<gene>
    <name evidence="1" type="ORF">OTUT144_0041</name>
</gene>
<dbReference type="AlphaFoldDB" id="A0A0F3RPK8"/>
<dbReference type="Gene3D" id="3.40.50.1820">
    <property type="entry name" value="alpha/beta hydrolase"/>
    <property type="match status" value="1"/>
</dbReference>
<dbReference type="Proteomes" id="UP000033580">
    <property type="component" value="Unassembled WGS sequence"/>
</dbReference>
<sequence length="70" mass="7904">MSAYEYSDGNTLFEGYLAIDQNQKTKQPCVIIAYAWDGPNDHFNALADNFAQKALLVLLLMFMEKAIAEK</sequence>
<reference evidence="1 2" key="1">
    <citation type="submission" date="2015-01" db="EMBL/GenBank/DDBJ databases">
        <title>Genome Sequencing of Rickettsiales.</title>
        <authorList>
            <person name="Daugherty S.C."/>
            <person name="Su Q."/>
            <person name="Abolude K."/>
            <person name="Beier-Sexton M."/>
            <person name="Carlyon J.A."/>
            <person name="Carter R."/>
            <person name="Day N.P."/>
            <person name="Dumler S.J."/>
            <person name="Dyachenko V."/>
            <person name="Godinez A."/>
            <person name="Kurtti T.J."/>
            <person name="Lichay M."/>
            <person name="Mullins K.E."/>
            <person name="Ott S."/>
            <person name="Pappas-Brown V."/>
            <person name="Paris D.H."/>
            <person name="Patel P."/>
            <person name="Richards A.L."/>
            <person name="Sadzewicz L."/>
            <person name="Sears K."/>
            <person name="Seidman D."/>
            <person name="Sengamalay N."/>
            <person name="Stenos J."/>
            <person name="Tallon L.J."/>
            <person name="Vincent G."/>
            <person name="Fraser C.M."/>
            <person name="Munderloh U."/>
            <person name="Dunning-Hotopp J.C."/>
        </authorList>
    </citation>
    <scope>NUCLEOTIDE SEQUENCE [LARGE SCALE GENOMIC DNA]</scope>
    <source>
        <strain evidence="1 2">UT144</strain>
    </source>
</reference>
<proteinExistence type="predicted"/>
<dbReference type="InterPro" id="IPR029058">
    <property type="entry name" value="AB_hydrolase_fold"/>
</dbReference>
<evidence type="ECO:0000313" key="1">
    <source>
        <dbReference type="EMBL" id="KJW07871.1"/>
    </source>
</evidence>
<evidence type="ECO:0000313" key="2">
    <source>
        <dbReference type="Proteomes" id="UP000033580"/>
    </source>
</evidence>
<dbReference type="EC" id="3.1.1.-" evidence="1"/>
<dbReference type="EMBL" id="LAOR01000002">
    <property type="protein sequence ID" value="KJW07871.1"/>
    <property type="molecule type" value="Genomic_DNA"/>
</dbReference>
<keyword evidence="1" id="KW-0378">Hydrolase</keyword>
<comment type="caution">
    <text evidence="1">The sequence shown here is derived from an EMBL/GenBank/DDBJ whole genome shotgun (WGS) entry which is preliminary data.</text>
</comment>
<dbReference type="GO" id="GO:0016787">
    <property type="term" value="F:hydrolase activity"/>
    <property type="evidence" value="ECO:0007669"/>
    <property type="project" value="UniProtKB-KW"/>
</dbReference>
<dbReference type="PATRIC" id="fig|1441384.3.peg.1072"/>